<sequence>MKTSILNRNGITPEIAGLITRLVTLIPWPARRQAMGDVVLTILDGKPRVAENEFGWNRSAVALGIKEYESGIVCVNDLTERHKPKSEEKYPELLASIRKIMEPHSQAEPRLRTTLLYTNMTAQSVYNALLAEGWSEESLPAVRTISNILNRQKYRLRTVQKTKVEKKQQKQMPSSTTSGK</sequence>
<dbReference type="AlphaFoldDB" id="A1BDB3"/>
<evidence type="ECO:0008006" key="4">
    <source>
        <dbReference type="Google" id="ProtNLM"/>
    </source>
</evidence>
<dbReference type="EMBL" id="CP000492">
    <property type="protein sequence ID" value="ABL64390.1"/>
    <property type="molecule type" value="Genomic_DNA"/>
</dbReference>
<name>A1BDB3_CHLPD</name>
<reference evidence="2 3" key="1">
    <citation type="submission" date="2006-12" db="EMBL/GenBank/DDBJ databases">
        <title>Complete sequence of Chlorobium phaeobacteroides DSM 266.</title>
        <authorList>
            <consortium name="US DOE Joint Genome Institute"/>
            <person name="Copeland A."/>
            <person name="Lucas S."/>
            <person name="Lapidus A."/>
            <person name="Barry K."/>
            <person name="Detter J.C."/>
            <person name="Glavina del Rio T."/>
            <person name="Hammon N."/>
            <person name="Israni S."/>
            <person name="Pitluck S."/>
            <person name="Goltsman E."/>
            <person name="Schmutz J."/>
            <person name="Larimer F."/>
            <person name="Land M."/>
            <person name="Hauser L."/>
            <person name="Mikhailova N."/>
            <person name="Li T."/>
            <person name="Overmann J."/>
            <person name="Bryant D.A."/>
            <person name="Richardson P."/>
        </authorList>
    </citation>
    <scope>NUCLEOTIDE SEQUENCE [LARGE SCALE GENOMIC DNA]</scope>
    <source>
        <strain evidence="2 3">DSM 266</strain>
    </source>
</reference>
<protein>
    <recommendedName>
        <fullName evidence="4">Transposase</fullName>
    </recommendedName>
</protein>
<proteinExistence type="predicted"/>
<feature type="region of interest" description="Disordered" evidence="1">
    <location>
        <begin position="161"/>
        <end position="180"/>
    </location>
</feature>
<dbReference type="STRING" id="290317.Cpha266_0331"/>
<dbReference type="KEGG" id="cph:Cpha266_0331"/>
<gene>
    <name evidence="2" type="ordered locus">Cpha266_0331</name>
</gene>
<dbReference type="HOGENOM" id="CLU_113678_0_1_10"/>
<evidence type="ECO:0000313" key="3">
    <source>
        <dbReference type="Proteomes" id="UP000008701"/>
    </source>
</evidence>
<dbReference type="Pfam" id="PF07592">
    <property type="entry name" value="DDE_Tnp_ISAZ013"/>
    <property type="match status" value="1"/>
</dbReference>
<accession>A1BDB3</accession>
<dbReference type="Proteomes" id="UP000008701">
    <property type="component" value="Chromosome"/>
</dbReference>
<keyword evidence="3" id="KW-1185">Reference proteome</keyword>
<evidence type="ECO:0000256" key="1">
    <source>
        <dbReference type="SAM" id="MobiDB-lite"/>
    </source>
</evidence>
<dbReference type="eggNOG" id="COG3335">
    <property type="taxonomic scope" value="Bacteria"/>
</dbReference>
<organism evidence="2 3">
    <name type="scientific">Chlorobium phaeobacteroides (strain DSM 266 / SMG 266 / 2430)</name>
    <dbReference type="NCBI Taxonomy" id="290317"/>
    <lineage>
        <taxon>Bacteria</taxon>
        <taxon>Pseudomonadati</taxon>
        <taxon>Chlorobiota</taxon>
        <taxon>Chlorobiia</taxon>
        <taxon>Chlorobiales</taxon>
        <taxon>Chlorobiaceae</taxon>
        <taxon>Chlorobium/Pelodictyon group</taxon>
        <taxon>Chlorobium</taxon>
    </lineage>
</organism>
<dbReference type="InterPro" id="IPR011518">
    <property type="entry name" value="Transposase_36"/>
</dbReference>
<evidence type="ECO:0000313" key="2">
    <source>
        <dbReference type="EMBL" id="ABL64390.1"/>
    </source>
</evidence>